<feature type="compositionally biased region" description="Basic and acidic residues" evidence="1">
    <location>
        <begin position="820"/>
        <end position="834"/>
    </location>
</feature>
<keyword evidence="2" id="KW-1185">Reference proteome</keyword>
<feature type="region of interest" description="Disordered" evidence="1">
    <location>
        <begin position="339"/>
        <end position="367"/>
    </location>
</feature>
<proteinExistence type="predicted"/>
<feature type="compositionally biased region" description="Polar residues" evidence="1">
    <location>
        <begin position="519"/>
        <end position="533"/>
    </location>
</feature>
<dbReference type="AlphaFoldDB" id="A0A8B7ZS41"/>
<feature type="compositionally biased region" description="Polar residues" evidence="1">
    <location>
        <begin position="491"/>
        <end position="503"/>
    </location>
</feature>
<dbReference type="Proteomes" id="UP000694845">
    <property type="component" value="Unplaced"/>
</dbReference>
<feature type="region of interest" description="Disordered" evidence="1">
    <location>
        <begin position="35"/>
        <end position="59"/>
    </location>
</feature>
<name>A0A8B7ZS41_ACAPL</name>
<protein>
    <submittedName>
        <fullName evidence="3">Uncharacterized protein LOC110988476 isoform X1</fullName>
    </submittedName>
</protein>
<sequence length="1069" mass="121049">MASRKKPGYGRRISHWLRDHVVSPSSVSFTKVQVLSKNHRNSPRSECPLPDPGPRPAFPLIKAPAGPTTGPEERKTHLRPGINHGDFNLPHLSKQELPSQVISIDARPNTGRAVKDCQRNTLLAQQTSKQKPLLRFSRLIQPSKDAGKAEVAPSLNFRLPRLALRKGSRRTTKVAPEPTFPEVCIRANNDPKSFDLDWDTNPRRDQSLSSVRSRTSRQRGSHGGSEYTMDPREKATQMKGAMSRIAGEWQQMGDATESMSEYTTSPPNDQGRLCDSNDKVYLRRPKAISRIPVLKSWKRRELGPRTLKHATAPSMIPVLCSSKKQELRSTTSLSHADKRFGSFHTRPSSVGEIRKGRHHSLNDEHSKADGKVWTEKCPILPRIGVTEPTTVKIAQSEQRITVNPTLWGSSAHKGRKSSDIKEIIDITGNIQKSTEFTKCFTEKGNDRMVRKKGSYLSVYLDHCLKERTSSIHDKRITKPSQEAREKEVETRITTPAQPESNYRLSGEDELYTGRPKPNLQMSKDSLTEVANENSRGERRRHVGRSESSTNVPWKSGICDLSRGACSSLQEHQDARLNFSAYFSKWRPESTPELRNIARCTKLPVGTWRRRNSEGNISILRRIAAARATWLRIDISEMEKWNKLGSVGEKQQRAGSSSDDVRLAQAKAKFEEFCRTDFDRYNRRNTRQKRSTVISRKVHRVACEPRLATLLEEDETKQTAAKSHSDKLLVLNADCTDKKGDAASNTHTLTKGSTHQKRNGNGALQTSKEVIPSTVKAEKEVLISFVESTESEILSELKDKYKQKYGYTDLMLQTGSTRMKCTPDTDDKDSTDKNESSLQVVTEAAADEEEAQMDQMQEEQWELASLGEWAFICHDDEDEEEEETEEYLRKSDYRKEVMIAENLPRITNQFQSVGAMRELLKISALRYCPYAPIEKAVRMFSRICRGPVPLTTLHQTKAEAVSSLSTNLYQKIKEFLAQQDAPFEFKMMSPIFQELELLRARQDRLEKYLRPSDGIDGSRSSRGNPTDTVGRYERKAGSKRLINVMSTIYELPDEEDVVTETAALAGCQKY</sequence>
<dbReference type="RefSeq" id="XP_022107690.1">
    <property type="nucleotide sequence ID" value="XM_022251998.1"/>
</dbReference>
<feature type="region of interest" description="Disordered" evidence="1">
    <location>
        <begin position="817"/>
        <end position="836"/>
    </location>
</feature>
<feature type="compositionally biased region" description="Basic and acidic residues" evidence="1">
    <location>
        <begin position="477"/>
        <end position="490"/>
    </location>
</feature>
<feature type="compositionally biased region" description="Low complexity" evidence="1">
    <location>
        <begin position="1011"/>
        <end position="1022"/>
    </location>
</feature>
<accession>A0A8B7ZS41</accession>
<evidence type="ECO:0000313" key="2">
    <source>
        <dbReference type="Proteomes" id="UP000694845"/>
    </source>
</evidence>
<dbReference type="KEGG" id="aplc:110988476"/>
<reference evidence="3" key="1">
    <citation type="submission" date="2025-08" db="UniProtKB">
        <authorList>
            <consortium name="RefSeq"/>
        </authorList>
    </citation>
    <scope>IDENTIFICATION</scope>
</reference>
<feature type="region of interest" description="Disordered" evidence="1">
    <location>
        <begin position="191"/>
        <end position="234"/>
    </location>
</feature>
<feature type="region of interest" description="Disordered" evidence="1">
    <location>
        <begin position="477"/>
        <end position="548"/>
    </location>
</feature>
<organism evidence="2 3">
    <name type="scientific">Acanthaster planci</name>
    <name type="common">Crown-of-thorns starfish</name>
    <dbReference type="NCBI Taxonomy" id="133434"/>
    <lineage>
        <taxon>Eukaryota</taxon>
        <taxon>Metazoa</taxon>
        <taxon>Echinodermata</taxon>
        <taxon>Eleutherozoa</taxon>
        <taxon>Asterozoa</taxon>
        <taxon>Asteroidea</taxon>
        <taxon>Valvatacea</taxon>
        <taxon>Valvatida</taxon>
        <taxon>Acanthasteridae</taxon>
        <taxon>Acanthaster</taxon>
    </lineage>
</organism>
<feature type="compositionally biased region" description="Basic and acidic residues" evidence="1">
    <location>
        <begin position="192"/>
        <end position="206"/>
    </location>
</feature>
<evidence type="ECO:0000256" key="1">
    <source>
        <dbReference type="SAM" id="MobiDB-lite"/>
    </source>
</evidence>
<gene>
    <name evidence="3" type="primary">LOC110988476</name>
</gene>
<evidence type="ECO:0000313" key="3">
    <source>
        <dbReference type="RefSeq" id="XP_022107690.1"/>
    </source>
</evidence>
<feature type="region of interest" description="Disordered" evidence="1">
    <location>
        <begin position="1009"/>
        <end position="1032"/>
    </location>
</feature>
<dbReference type="GeneID" id="110988476"/>